<dbReference type="AlphaFoldDB" id="K1X5F6"/>
<protein>
    <submittedName>
        <fullName evidence="1">Uncharacterized protein</fullName>
    </submittedName>
</protein>
<accession>K1X5F6</accession>
<dbReference type="KEGG" id="mbe:MBM_05884"/>
<evidence type="ECO:0000313" key="2">
    <source>
        <dbReference type="Proteomes" id="UP000006753"/>
    </source>
</evidence>
<proteinExistence type="predicted"/>
<evidence type="ECO:0000313" key="1">
    <source>
        <dbReference type="EMBL" id="EKD15873.1"/>
    </source>
</evidence>
<organism evidence="1 2">
    <name type="scientific">Marssonina brunnea f. sp. multigermtubi (strain MB_m1)</name>
    <name type="common">Marssonina leaf spot fungus</name>
    <dbReference type="NCBI Taxonomy" id="1072389"/>
    <lineage>
        <taxon>Eukaryota</taxon>
        <taxon>Fungi</taxon>
        <taxon>Dikarya</taxon>
        <taxon>Ascomycota</taxon>
        <taxon>Pezizomycotina</taxon>
        <taxon>Leotiomycetes</taxon>
        <taxon>Helotiales</taxon>
        <taxon>Drepanopezizaceae</taxon>
        <taxon>Drepanopeziza</taxon>
    </lineage>
</organism>
<dbReference type="EMBL" id="JH921440">
    <property type="protein sequence ID" value="EKD15873.1"/>
    <property type="molecule type" value="Genomic_DNA"/>
</dbReference>
<dbReference type="HOGENOM" id="CLU_1447985_0_0_1"/>
<sequence>MLSTSHLIAGTPTPLDAVEKRFFGDEAFEGEENAQAIAALKKRDISVDLEDRYFAPLERREAIDNGAPIAEKDRVGSYEVVVLTASRLFNLRTPEATPSRALYQSVDRHNGPMAKLLLKNCERILTPADWYNKPPPSYLSPFTRDCGEEDGHHSHQQTQIQRRACSIYAESALRLPRHPANLSAAYK</sequence>
<reference evidence="1 2" key="1">
    <citation type="journal article" date="2012" name="BMC Genomics">
        <title>Sequencing the genome of Marssonina brunnea reveals fungus-poplar co-evolution.</title>
        <authorList>
            <person name="Zhu S."/>
            <person name="Cao Y.-Z."/>
            <person name="Jiang C."/>
            <person name="Tan B.-Y."/>
            <person name="Wang Z."/>
            <person name="Feng S."/>
            <person name="Zhang L."/>
            <person name="Su X.-H."/>
            <person name="Brejova B."/>
            <person name="Vinar T."/>
            <person name="Xu M."/>
            <person name="Wang M.-X."/>
            <person name="Zhang S.-G."/>
            <person name="Huang M.-R."/>
            <person name="Wu R."/>
            <person name="Zhou Y."/>
        </authorList>
    </citation>
    <scope>NUCLEOTIDE SEQUENCE [LARGE SCALE GENOMIC DNA]</scope>
    <source>
        <strain evidence="1 2">MB_m1</strain>
    </source>
</reference>
<dbReference type="InParanoid" id="K1X5F6"/>
<keyword evidence="2" id="KW-1185">Reference proteome</keyword>
<dbReference type="Proteomes" id="UP000006753">
    <property type="component" value="Unassembled WGS sequence"/>
</dbReference>
<name>K1X5F6_MARBU</name>
<gene>
    <name evidence="1" type="ORF">MBM_05884</name>
</gene>